<dbReference type="SUPFAM" id="SSF57567">
    <property type="entry name" value="Serine protease inhibitors"/>
    <property type="match status" value="3"/>
</dbReference>
<dbReference type="InterPro" id="IPR036084">
    <property type="entry name" value="Ser_inhib-like_sf"/>
</dbReference>
<dbReference type="CDD" id="cd19941">
    <property type="entry name" value="TIL"/>
    <property type="match status" value="3"/>
</dbReference>
<dbReference type="InterPro" id="IPR002919">
    <property type="entry name" value="TIL_dom"/>
</dbReference>
<evidence type="ECO:0000256" key="1">
    <source>
        <dbReference type="ARBA" id="ARBA00022690"/>
    </source>
</evidence>
<sequence>MLSAYSRNCLTRNSTSFKPCQRLIFMNSFPRNTTRRLSPPQTVTVTLIYQFTEECPPNEEYLLCGSACPFNCSNPRGPVLCTDDICGEGCYCKSGYLRNDNGTCVTMDQCVGKDEVCGPNEEFLSCGSVCPLTCKQPEPLVCGLACGMGCFCKAGYVRDTANDKCVTPDQCPTEQCLNQNEVYDLCNGNCEPSCDDPEPICTKICKGGCVCAPGLLRNSAGECVSVDKCGNYTDGALSQYMNVINKILHL</sequence>
<accession>A0A2H1WS62</accession>
<dbReference type="Gene3D" id="2.10.25.10">
    <property type="entry name" value="Laminin"/>
    <property type="match status" value="3"/>
</dbReference>
<name>A0A2H1WS62_SPOFR</name>
<evidence type="ECO:0000259" key="3">
    <source>
        <dbReference type="Pfam" id="PF01826"/>
    </source>
</evidence>
<dbReference type="EMBL" id="ODYU01010657">
    <property type="protein sequence ID" value="SOQ55910.1"/>
    <property type="molecule type" value="Genomic_DNA"/>
</dbReference>
<reference evidence="4" key="1">
    <citation type="submission" date="2016-07" db="EMBL/GenBank/DDBJ databases">
        <authorList>
            <person name="Bretaudeau A."/>
        </authorList>
    </citation>
    <scope>NUCLEOTIDE SEQUENCE</scope>
    <source>
        <strain evidence="4">Rice</strain>
        <tissue evidence="4">Whole body</tissue>
    </source>
</reference>
<evidence type="ECO:0000256" key="2">
    <source>
        <dbReference type="ARBA" id="ARBA00023157"/>
    </source>
</evidence>
<keyword evidence="2" id="KW-1015">Disulfide bond</keyword>
<feature type="domain" description="TIL" evidence="3">
    <location>
        <begin position="178"/>
        <end position="229"/>
    </location>
</feature>
<proteinExistence type="predicted"/>
<dbReference type="InterPro" id="IPR051368">
    <property type="entry name" value="SerProtInhib-TIL_Domain"/>
</dbReference>
<dbReference type="PANTHER" id="PTHR23259:SF70">
    <property type="entry name" value="ACCESSORY GLAND PROTEIN ACP62F-RELATED"/>
    <property type="match status" value="1"/>
</dbReference>
<evidence type="ECO:0000313" key="4">
    <source>
        <dbReference type="EMBL" id="SOQ55910.1"/>
    </source>
</evidence>
<feature type="domain" description="TIL" evidence="3">
    <location>
        <begin position="117"/>
        <end position="171"/>
    </location>
</feature>
<dbReference type="PANTHER" id="PTHR23259">
    <property type="entry name" value="RIDDLE"/>
    <property type="match status" value="1"/>
</dbReference>
<protein>
    <submittedName>
        <fullName evidence="4">SFRICE_019695</fullName>
    </submittedName>
</protein>
<dbReference type="GO" id="GO:0030414">
    <property type="term" value="F:peptidase inhibitor activity"/>
    <property type="evidence" value="ECO:0007669"/>
    <property type="project" value="UniProtKB-KW"/>
</dbReference>
<dbReference type="AlphaFoldDB" id="A0A2H1WS62"/>
<keyword evidence="1" id="KW-0646">Protease inhibitor</keyword>
<organism evidence="4">
    <name type="scientific">Spodoptera frugiperda</name>
    <name type="common">Fall armyworm</name>
    <dbReference type="NCBI Taxonomy" id="7108"/>
    <lineage>
        <taxon>Eukaryota</taxon>
        <taxon>Metazoa</taxon>
        <taxon>Ecdysozoa</taxon>
        <taxon>Arthropoda</taxon>
        <taxon>Hexapoda</taxon>
        <taxon>Insecta</taxon>
        <taxon>Pterygota</taxon>
        <taxon>Neoptera</taxon>
        <taxon>Endopterygota</taxon>
        <taxon>Lepidoptera</taxon>
        <taxon>Glossata</taxon>
        <taxon>Ditrysia</taxon>
        <taxon>Noctuoidea</taxon>
        <taxon>Noctuidae</taxon>
        <taxon>Amphipyrinae</taxon>
        <taxon>Spodoptera</taxon>
    </lineage>
</organism>
<feature type="domain" description="TIL" evidence="3">
    <location>
        <begin position="55"/>
        <end position="110"/>
    </location>
</feature>
<dbReference type="Pfam" id="PF01826">
    <property type="entry name" value="TIL"/>
    <property type="match status" value="3"/>
</dbReference>
<gene>
    <name evidence="4" type="ORF">SFRICE_019695</name>
</gene>